<dbReference type="Proteomes" id="UP000824120">
    <property type="component" value="Chromosome 1"/>
</dbReference>
<protein>
    <submittedName>
        <fullName evidence="1">Uncharacterized protein</fullName>
    </submittedName>
</protein>
<dbReference type="AlphaFoldDB" id="A0A9J6B1H6"/>
<organism evidence="1 2">
    <name type="scientific">Solanum commersonii</name>
    <name type="common">Commerson's wild potato</name>
    <name type="synonym">Commerson's nightshade</name>
    <dbReference type="NCBI Taxonomy" id="4109"/>
    <lineage>
        <taxon>Eukaryota</taxon>
        <taxon>Viridiplantae</taxon>
        <taxon>Streptophyta</taxon>
        <taxon>Embryophyta</taxon>
        <taxon>Tracheophyta</taxon>
        <taxon>Spermatophyta</taxon>
        <taxon>Magnoliopsida</taxon>
        <taxon>eudicotyledons</taxon>
        <taxon>Gunneridae</taxon>
        <taxon>Pentapetalae</taxon>
        <taxon>asterids</taxon>
        <taxon>lamiids</taxon>
        <taxon>Solanales</taxon>
        <taxon>Solanaceae</taxon>
        <taxon>Solanoideae</taxon>
        <taxon>Solaneae</taxon>
        <taxon>Solanum</taxon>
    </lineage>
</organism>
<proteinExistence type="predicted"/>
<evidence type="ECO:0000313" key="1">
    <source>
        <dbReference type="EMBL" id="KAG5630553.1"/>
    </source>
</evidence>
<gene>
    <name evidence="1" type="ORF">H5410_002270</name>
</gene>
<keyword evidence="2" id="KW-1185">Reference proteome</keyword>
<accession>A0A9J6B1H6</accession>
<dbReference type="EMBL" id="JACXVP010000001">
    <property type="protein sequence ID" value="KAG5630553.1"/>
    <property type="molecule type" value="Genomic_DNA"/>
</dbReference>
<reference evidence="1 2" key="1">
    <citation type="submission" date="2020-09" db="EMBL/GenBank/DDBJ databases">
        <title>De no assembly of potato wild relative species, Solanum commersonii.</title>
        <authorList>
            <person name="Cho K."/>
        </authorList>
    </citation>
    <scope>NUCLEOTIDE SEQUENCE [LARGE SCALE GENOMIC DNA]</scope>
    <source>
        <strain evidence="1">LZ3.2</strain>
        <tissue evidence="1">Leaf</tissue>
    </source>
</reference>
<dbReference type="OrthoDB" id="1328499at2759"/>
<evidence type="ECO:0000313" key="2">
    <source>
        <dbReference type="Proteomes" id="UP000824120"/>
    </source>
</evidence>
<sequence length="77" mass="8707">MFGMSFDGCSGEALTLLLKIDQRKEKEGSLASSAIEHEDKLIIPKELKNLIFDVKFKDGDPKSEFRCWGRNSSTQLQ</sequence>
<name>A0A9J6B1H6_SOLCO</name>
<comment type="caution">
    <text evidence="1">The sequence shown here is derived from an EMBL/GenBank/DDBJ whole genome shotgun (WGS) entry which is preliminary data.</text>
</comment>